<feature type="transmembrane region" description="Helical" evidence="1">
    <location>
        <begin position="59"/>
        <end position="80"/>
    </location>
</feature>
<keyword evidence="1" id="KW-0472">Membrane</keyword>
<accession>A0A0G0F264</accession>
<evidence type="ECO:0000313" key="3">
    <source>
        <dbReference type="Proteomes" id="UP000034075"/>
    </source>
</evidence>
<dbReference type="EMBL" id="LBSF01000010">
    <property type="protein sequence ID" value="KKQ11932.1"/>
    <property type="molecule type" value="Genomic_DNA"/>
</dbReference>
<evidence type="ECO:0000256" key="1">
    <source>
        <dbReference type="SAM" id="Phobius"/>
    </source>
</evidence>
<reference evidence="2 3" key="1">
    <citation type="journal article" date="2015" name="Nature">
        <title>rRNA introns, odd ribosomes, and small enigmatic genomes across a large radiation of phyla.</title>
        <authorList>
            <person name="Brown C.T."/>
            <person name="Hug L.A."/>
            <person name="Thomas B.C."/>
            <person name="Sharon I."/>
            <person name="Castelle C.J."/>
            <person name="Singh A."/>
            <person name="Wilkins M.J."/>
            <person name="Williams K.H."/>
            <person name="Banfield J.F."/>
        </authorList>
    </citation>
    <scope>NUCLEOTIDE SEQUENCE [LARGE SCALE GENOMIC DNA]</scope>
</reference>
<name>A0A0G0F264_9BACT</name>
<gene>
    <name evidence="2" type="ORF">US24_C0010G0010</name>
</gene>
<keyword evidence="1" id="KW-1133">Transmembrane helix</keyword>
<proteinExistence type="predicted"/>
<dbReference type="Proteomes" id="UP000034075">
    <property type="component" value="Unassembled WGS sequence"/>
</dbReference>
<dbReference type="AlphaFoldDB" id="A0A0G0F264"/>
<evidence type="ECO:0000313" key="2">
    <source>
        <dbReference type="EMBL" id="KKQ11932.1"/>
    </source>
</evidence>
<keyword evidence="1" id="KW-0812">Transmembrane</keyword>
<organism evidence="2 3">
    <name type="scientific">candidate division WS6 bacterium GW2011_GWC2_36_7</name>
    <dbReference type="NCBI Taxonomy" id="1619091"/>
    <lineage>
        <taxon>Bacteria</taxon>
        <taxon>Candidatus Dojkabacteria</taxon>
    </lineage>
</organism>
<protein>
    <submittedName>
        <fullName evidence="2">Uncharacterized protein</fullName>
    </submittedName>
</protein>
<comment type="caution">
    <text evidence="2">The sequence shown here is derived from an EMBL/GenBank/DDBJ whole genome shotgun (WGS) entry which is preliminary data.</text>
</comment>
<sequence length="367" mass="42227">MNLRKHKKTTFREEARVFMPKKPSTTKPLRTAKPNIFNKIKQTTGGKSKRRTPIRIPKFSIYFFLVCLLLVVGYFSVIFINNLRNQEKEQAVTYVIGLENIPAYPDSTFIFQNSLDQDSVKNFLSNGDSAYRLPNNTNIDDTFEYYNEKLPALGWQFVQMVSMEAPDKEYGQYWTKANIGLRIYSKFRDVWYETITIPEAQSGLAERVKQSTDMEILLTDDESQDLLPDFPWILKVPKEYIISYKASAYDSTLQQVSITKIGTEEQLNLVPMDKAGTRALDYALNDYVKLLNSTSDERWGVINTYVISTNLGTAIRGIIGSNTEDREVAVITDSYNDIVYVLDSNVTKNPFFDYILENIAPQNTKRF</sequence>